<name>A0A2P2K6E3_RHIMU</name>
<dbReference type="EMBL" id="GGEC01020803">
    <property type="protein sequence ID" value="MBX01287.1"/>
    <property type="molecule type" value="Transcribed_RNA"/>
</dbReference>
<accession>A0A2P2K6E3</accession>
<sequence length="37" mass="4434">MYIGTNFSTKYRVKFTHAIREEEKIRANNMELTLKLS</sequence>
<organism evidence="1">
    <name type="scientific">Rhizophora mucronata</name>
    <name type="common">Asiatic mangrove</name>
    <dbReference type="NCBI Taxonomy" id="61149"/>
    <lineage>
        <taxon>Eukaryota</taxon>
        <taxon>Viridiplantae</taxon>
        <taxon>Streptophyta</taxon>
        <taxon>Embryophyta</taxon>
        <taxon>Tracheophyta</taxon>
        <taxon>Spermatophyta</taxon>
        <taxon>Magnoliopsida</taxon>
        <taxon>eudicotyledons</taxon>
        <taxon>Gunneridae</taxon>
        <taxon>Pentapetalae</taxon>
        <taxon>rosids</taxon>
        <taxon>fabids</taxon>
        <taxon>Malpighiales</taxon>
        <taxon>Rhizophoraceae</taxon>
        <taxon>Rhizophora</taxon>
    </lineage>
</organism>
<dbReference type="AlphaFoldDB" id="A0A2P2K6E3"/>
<evidence type="ECO:0000313" key="1">
    <source>
        <dbReference type="EMBL" id="MBX01287.1"/>
    </source>
</evidence>
<protein>
    <submittedName>
        <fullName evidence="1">Uncharacterized protein</fullName>
    </submittedName>
</protein>
<reference evidence="1" key="1">
    <citation type="submission" date="2018-02" db="EMBL/GenBank/DDBJ databases">
        <title>Rhizophora mucronata_Transcriptome.</title>
        <authorList>
            <person name="Meera S.P."/>
            <person name="Sreeshan A."/>
            <person name="Augustine A."/>
        </authorList>
    </citation>
    <scope>NUCLEOTIDE SEQUENCE</scope>
    <source>
        <tissue evidence="1">Leaf</tissue>
    </source>
</reference>
<proteinExistence type="predicted"/>